<dbReference type="Pfam" id="PF17668">
    <property type="entry name" value="Acetyltransf_17"/>
    <property type="match status" value="1"/>
</dbReference>
<dbReference type="InterPro" id="IPR022902">
    <property type="entry name" value="NAcTrfase_Eis"/>
</dbReference>
<dbReference type="Gene3D" id="3.30.1050.10">
    <property type="entry name" value="SCP2 sterol-binding domain"/>
    <property type="match status" value="1"/>
</dbReference>
<dbReference type="InterPro" id="IPR016181">
    <property type="entry name" value="Acyl_CoA_acyltransferase"/>
</dbReference>
<dbReference type="RefSeq" id="WP_156215056.1">
    <property type="nucleotide sequence ID" value="NZ_WOFH01000002.1"/>
</dbReference>
<sequence length="398" mass="43547">MSDLEIRDIPLADVDQMMDLADLVFHHRTPAEDRERELWAARRAERLAAYVDDVSAGQAAVLPMRLAVPGAFLDCSAITFVGVLPTHRRRGVLTAMMERMLMDAAAANRPVAALWASQSAIYGRYGFGLADRAISLEIDTSRPLALRTEPDPRPLRLIDRDSAPEILGPIHTRALARRPGGLVRDAEWWDKNMLPAVDDDDEDFTEPRVAVLDGEPGGYVIYRTHGEGTGHVRIDDLVADTPQVEAALWRYLASIDLTTKIKAPSRPVDDLIPHMVADFDRVEVTGSHGALWVRLVDAPAALRARSWATGDSLVIELLDERLPANQGRWRLAAGTCDRTEDAPDLTLSASDLGAAYLGGTSVSTLARIGVVTEHTPDAAARLDRAFAVPLAPYTNDDF</sequence>
<evidence type="ECO:0000256" key="3">
    <source>
        <dbReference type="ARBA" id="ARBA00023315"/>
    </source>
</evidence>
<evidence type="ECO:0000256" key="4">
    <source>
        <dbReference type="HAMAP-Rule" id="MF_01812"/>
    </source>
</evidence>
<keyword evidence="2 4" id="KW-0808">Transferase</keyword>
<organism evidence="6 7">
    <name type="scientific">Actinomadura litoris</name>
    <dbReference type="NCBI Taxonomy" id="2678616"/>
    <lineage>
        <taxon>Bacteria</taxon>
        <taxon>Bacillati</taxon>
        <taxon>Actinomycetota</taxon>
        <taxon>Actinomycetes</taxon>
        <taxon>Streptosporangiales</taxon>
        <taxon>Thermomonosporaceae</taxon>
        <taxon>Actinomadura</taxon>
    </lineage>
</organism>
<accession>A0A7K1KVA3</accession>
<evidence type="ECO:0000313" key="7">
    <source>
        <dbReference type="Proteomes" id="UP000432015"/>
    </source>
</evidence>
<dbReference type="Pfam" id="PF13527">
    <property type="entry name" value="Acetyltransf_9"/>
    <property type="match status" value="1"/>
</dbReference>
<dbReference type="NCBIfam" id="NF002367">
    <property type="entry name" value="PRK01346.1-4"/>
    <property type="match status" value="1"/>
</dbReference>
<feature type="binding site" evidence="4">
    <location>
        <begin position="81"/>
        <end position="83"/>
    </location>
    <ligand>
        <name>acetyl-CoA</name>
        <dbReference type="ChEBI" id="CHEBI:57288"/>
    </ligand>
</feature>
<dbReference type="SUPFAM" id="SSF55729">
    <property type="entry name" value="Acyl-CoA N-acyltransferases (Nat)"/>
    <property type="match status" value="1"/>
</dbReference>
<feature type="domain" description="N-acetyltransferase" evidence="5">
    <location>
        <begin position="4"/>
        <end position="149"/>
    </location>
</feature>
<evidence type="ECO:0000256" key="2">
    <source>
        <dbReference type="ARBA" id="ARBA00022679"/>
    </source>
</evidence>
<dbReference type="InterPro" id="IPR051554">
    <property type="entry name" value="Acetyltransferase_Eis"/>
</dbReference>
<dbReference type="EMBL" id="WOFH01000002">
    <property type="protein sequence ID" value="MUN36108.1"/>
    <property type="molecule type" value="Genomic_DNA"/>
</dbReference>
<evidence type="ECO:0000256" key="1">
    <source>
        <dbReference type="ARBA" id="ARBA00009213"/>
    </source>
</evidence>
<gene>
    <name evidence="6" type="ORF">GNZ18_05775</name>
</gene>
<keyword evidence="7" id="KW-1185">Reference proteome</keyword>
<dbReference type="GO" id="GO:0034069">
    <property type="term" value="F:aminoglycoside N-acetyltransferase activity"/>
    <property type="evidence" value="ECO:0007669"/>
    <property type="project" value="TreeGrafter"/>
</dbReference>
<feature type="active site" description="Proton donor" evidence="4">
    <location>
        <position position="122"/>
    </location>
</feature>
<dbReference type="Gene3D" id="3.40.630.30">
    <property type="match status" value="2"/>
</dbReference>
<keyword evidence="3 4" id="KW-0012">Acyltransferase</keyword>
<comment type="caution">
    <text evidence="4">Lacks conserved residue(s) required for the propagation of feature annotation.</text>
</comment>
<protein>
    <submittedName>
        <fullName evidence="6">GNAT family N-acetyltransferase</fullName>
    </submittedName>
</protein>
<dbReference type="InterPro" id="IPR000182">
    <property type="entry name" value="GNAT_dom"/>
</dbReference>
<proteinExistence type="inferred from homology"/>
<dbReference type="GO" id="GO:0030649">
    <property type="term" value="P:aminoglycoside antibiotic catabolic process"/>
    <property type="evidence" value="ECO:0007669"/>
    <property type="project" value="TreeGrafter"/>
</dbReference>
<evidence type="ECO:0000259" key="5">
    <source>
        <dbReference type="PROSITE" id="PS51186"/>
    </source>
</evidence>
<dbReference type="InterPro" id="IPR025559">
    <property type="entry name" value="Eis_dom"/>
</dbReference>
<dbReference type="InterPro" id="IPR036527">
    <property type="entry name" value="SCP2_sterol-bd_dom_sf"/>
</dbReference>
<evidence type="ECO:0000313" key="6">
    <source>
        <dbReference type="EMBL" id="MUN36108.1"/>
    </source>
</evidence>
<dbReference type="PROSITE" id="PS51186">
    <property type="entry name" value="GNAT"/>
    <property type="match status" value="1"/>
</dbReference>
<dbReference type="PANTHER" id="PTHR37817:SF1">
    <property type="entry name" value="N-ACETYLTRANSFERASE EIS"/>
    <property type="match status" value="1"/>
</dbReference>
<dbReference type="AlphaFoldDB" id="A0A7K1KVA3"/>
<dbReference type="Pfam" id="PF13530">
    <property type="entry name" value="SCP2_2"/>
    <property type="match status" value="1"/>
</dbReference>
<dbReference type="InterPro" id="IPR041380">
    <property type="entry name" value="Acetyltransf_17"/>
</dbReference>
<comment type="caution">
    <text evidence="6">The sequence shown here is derived from an EMBL/GenBank/DDBJ whole genome shotgun (WGS) entry which is preliminary data.</text>
</comment>
<comment type="subunit">
    <text evidence="4">Homohexamer; trimer of dimers.</text>
</comment>
<comment type="similarity">
    <text evidence="1 4">Belongs to the acetyltransferase Eis family.</text>
</comment>
<feature type="binding site" evidence="4">
    <location>
        <begin position="89"/>
        <end position="94"/>
    </location>
    <ligand>
        <name>acetyl-CoA</name>
        <dbReference type="ChEBI" id="CHEBI:57288"/>
    </ligand>
</feature>
<name>A0A7K1KVA3_9ACTN</name>
<feature type="active site" description="Proton acceptor; via carboxylate" evidence="4">
    <location>
        <position position="398"/>
    </location>
</feature>
<dbReference type="PANTHER" id="PTHR37817">
    <property type="entry name" value="N-ACETYLTRANSFERASE EIS"/>
    <property type="match status" value="1"/>
</dbReference>
<reference evidence="6 7" key="1">
    <citation type="submission" date="2019-11" db="EMBL/GenBank/DDBJ databases">
        <authorList>
            <person name="Cao P."/>
        </authorList>
    </citation>
    <scope>NUCLEOTIDE SEQUENCE [LARGE SCALE GENOMIC DNA]</scope>
    <source>
        <strain evidence="6 7">NEAU-AAG5</strain>
    </source>
</reference>
<dbReference type="HAMAP" id="MF_01812">
    <property type="entry name" value="Eis"/>
    <property type="match status" value="1"/>
</dbReference>
<dbReference type="Proteomes" id="UP000432015">
    <property type="component" value="Unassembled WGS sequence"/>
</dbReference>
<dbReference type="SUPFAM" id="SSF55718">
    <property type="entry name" value="SCP-like"/>
    <property type="match status" value="1"/>
</dbReference>